<gene>
    <name evidence="1" type="ORF">S01H1_61460</name>
</gene>
<name>X0WTC2_9ZZZZ</name>
<comment type="caution">
    <text evidence="1">The sequence shown here is derived from an EMBL/GenBank/DDBJ whole genome shotgun (WGS) entry which is preliminary data.</text>
</comment>
<organism evidence="1">
    <name type="scientific">marine sediment metagenome</name>
    <dbReference type="NCBI Taxonomy" id="412755"/>
    <lineage>
        <taxon>unclassified sequences</taxon>
        <taxon>metagenomes</taxon>
        <taxon>ecological metagenomes</taxon>
    </lineage>
</organism>
<protein>
    <submittedName>
        <fullName evidence="1">Uncharacterized protein</fullName>
    </submittedName>
</protein>
<sequence>MYQNNRIKTPGKTDREYVIYFYESGLSDQYRQRQKGIFAKSNYGQVALYDFSSDLVSRRPWPMPQTVEDIVRSGYFAIPKSDPETAIISDKKSTFRLGLDDIIGQIRNRYEVYQQNLYELEVSKCSAINSIYAHEAYHGPVNSKIEYSTNKRMDKLYNEQREGRVDLWRDISRLKLQLPETAQQYLSAYRKVSILEDKEGDTS</sequence>
<dbReference type="EMBL" id="BARS01040297">
    <property type="protein sequence ID" value="GAG34224.1"/>
    <property type="molecule type" value="Genomic_DNA"/>
</dbReference>
<proteinExistence type="predicted"/>
<accession>X0WTC2</accession>
<evidence type="ECO:0000313" key="1">
    <source>
        <dbReference type="EMBL" id="GAG34224.1"/>
    </source>
</evidence>
<reference evidence="1" key="1">
    <citation type="journal article" date="2014" name="Front. Microbiol.">
        <title>High frequency of phylogenetically diverse reductive dehalogenase-homologous genes in deep subseafloor sedimentary metagenomes.</title>
        <authorList>
            <person name="Kawai M."/>
            <person name="Futagami T."/>
            <person name="Toyoda A."/>
            <person name="Takaki Y."/>
            <person name="Nishi S."/>
            <person name="Hori S."/>
            <person name="Arai W."/>
            <person name="Tsubouchi T."/>
            <person name="Morono Y."/>
            <person name="Uchiyama I."/>
            <person name="Ito T."/>
            <person name="Fujiyama A."/>
            <person name="Inagaki F."/>
            <person name="Takami H."/>
        </authorList>
    </citation>
    <scope>NUCLEOTIDE SEQUENCE</scope>
    <source>
        <strain evidence="1">Expedition CK06-06</strain>
    </source>
</reference>
<dbReference type="AlphaFoldDB" id="X0WTC2"/>